<dbReference type="GO" id="GO:0003677">
    <property type="term" value="F:DNA binding"/>
    <property type="evidence" value="ECO:0007669"/>
    <property type="project" value="UniProtKB-KW"/>
</dbReference>
<evidence type="ECO:0000256" key="1">
    <source>
        <dbReference type="ARBA" id="ARBA00004123"/>
    </source>
</evidence>
<proteinExistence type="predicted"/>
<comment type="caution">
    <text evidence="11">The sequence shown here is derived from an EMBL/GenBank/DDBJ whole genome shotgun (WGS) entry which is preliminary data.</text>
</comment>
<evidence type="ECO:0000313" key="12">
    <source>
        <dbReference type="Proteomes" id="UP001148018"/>
    </source>
</evidence>
<dbReference type="PROSITE" id="PS50280">
    <property type="entry name" value="SET"/>
    <property type="match status" value="1"/>
</dbReference>
<dbReference type="PANTHER" id="PTHR46169:SF15">
    <property type="entry name" value="INNER CENTROMERE PROTEIN A-LIKE ISOFORM X1-RELATED"/>
    <property type="match status" value="1"/>
</dbReference>
<dbReference type="InterPro" id="IPR012337">
    <property type="entry name" value="RNaseH-like_sf"/>
</dbReference>
<dbReference type="SMART" id="SM00614">
    <property type="entry name" value="ZnF_BED"/>
    <property type="match status" value="1"/>
</dbReference>
<keyword evidence="3 7" id="KW-0863">Zinc-finger</keyword>
<dbReference type="Pfam" id="PF05699">
    <property type="entry name" value="Dimer_Tnp_hAT"/>
    <property type="match status" value="1"/>
</dbReference>
<evidence type="ECO:0000256" key="4">
    <source>
        <dbReference type="ARBA" id="ARBA00022833"/>
    </source>
</evidence>
<keyword evidence="2" id="KW-0479">Metal-binding</keyword>
<evidence type="ECO:0000313" key="11">
    <source>
        <dbReference type="EMBL" id="KAJ3614243.1"/>
    </source>
</evidence>
<dbReference type="Pfam" id="PF02892">
    <property type="entry name" value="zf-BED"/>
    <property type="match status" value="1"/>
</dbReference>
<evidence type="ECO:0000256" key="8">
    <source>
        <dbReference type="SAM" id="MobiDB-lite"/>
    </source>
</evidence>
<dbReference type="InterPro" id="IPR046341">
    <property type="entry name" value="SET_dom_sf"/>
</dbReference>
<dbReference type="InterPro" id="IPR036236">
    <property type="entry name" value="Znf_C2H2_sf"/>
</dbReference>
<evidence type="ECO:0000256" key="3">
    <source>
        <dbReference type="ARBA" id="ARBA00022771"/>
    </source>
</evidence>
<sequence length="659" mass="73448">MDLIPKPNCKSNVWQYFGLMADKGGRPLDPGNPVCRLCRRIVHSKNGSTTNLRAHLRTRHSKVMAVTRPPRAIPTGKPWPEEEPSRAALSLPFCLNLRSEPEASDVSPARSSSKEWVMEMGVYTKLHLKEGLVFGPFVGELIREDSEFYYVDATDENKSNWMRYVSYATKEEDHNLIVHQINHQIYYKTSKPISQGGELKVRIGEDYAGILCLDTGDTRCDFGKKESILQLCLDVQLVTVEEPSSSLWFNNGLSQNAMPIIQKRSQSLANAIGNFLIRDLYQPAMVEGQGFRQLIQSLIPSYKELPSACTLEALLKDLHTKKKRCLRRLLRCKTEVSAERDGSNVGCVVVPGEYDWKVLQELYSVLKPMDVACQTLAKEAFPCLSLVKPILIGLLTRHLVSQPSDGLPLTNGLKMRMRERLAGCYENPAVNRILCLACSLDPQFRQLGFMEAEEQATTLDWLKEEAVKMLKENRRGSVASKQSPIKRSCSMSSSDSYDNQPRRSKRIKNTQSTSFSGCDDEDEESFPEDAAGEKEPAKADSPGGLSGMQFLLGDLLGSTAGGTVALAEEAVDIELSVFMADKRPSLGVQPLEWWKSKMDQYPLLAAVARAYLAAPAVAGSVAQDFLREGAINKKRSNIPPESLAEMLFLHHNHMTKATE</sequence>
<dbReference type="GO" id="GO:0008270">
    <property type="term" value="F:zinc ion binding"/>
    <property type="evidence" value="ECO:0007669"/>
    <property type="project" value="UniProtKB-KW"/>
</dbReference>
<dbReference type="AlphaFoldDB" id="A0A9Q0EX82"/>
<keyword evidence="6" id="KW-0539">Nucleus</keyword>
<keyword evidence="4" id="KW-0862">Zinc</keyword>
<dbReference type="PANTHER" id="PTHR46169">
    <property type="entry name" value="DNA REPLICATION-RELATED ELEMENT FACTOR, ISOFORM A"/>
    <property type="match status" value="1"/>
</dbReference>
<keyword evidence="5" id="KW-0238">DNA-binding</keyword>
<protein>
    <recommendedName>
        <fullName evidence="13">BED-type domain-containing protein</fullName>
    </recommendedName>
</protein>
<dbReference type="InterPro" id="IPR008906">
    <property type="entry name" value="HATC_C_dom"/>
</dbReference>
<keyword evidence="12" id="KW-1185">Reference proteome</keyword>
<evidence type="ECO:0000259" key="10">
    <source>
        <dbReference type="PROSITE" id="PS50808"/>
    </source>
</evidence>
<evidence type="ECO:0000256" key="6">
    <source>
        <dbReference type="ARBA" id="ARBA00023242"/>
    </source>
</evidence>
<evidence type="ECO:0000256" key="5">
    <source>
        <dbReference type="ARBA" id="ARBA00023125"/>
    </source>
</evidence>
<dbReference type="SUPFAM" id="SSF57667">
    <property type="entry name" value="beta-beta-alpha zinc fingers"/>
    <property type="match status" value="1"/>
</dbReference>
<dbReference type="OrthoDB" id="2434995at2759"/>
<evidence type="ECO:0008006" key="13">
    <source>
        <dbReference type="Google" id="ProtNLM"/>
    </source>
</evidence>
<feature type="domain" description="SET" evidence="9">
    <location>
        <begin position="104"/>
        <end position="204"/>
    </location>
</feature>
<accession>A0A9Q0EX82</accession>
<dbReference type="EMBL" id="JANIIK010000034">
    <property type="protein sequence ID" value="KAJ3614243.1"/>
    <property type="molecule type" value="Genomic_DNA"/>
</dbReference>
<dbReference type="Pfam" id="PF21549">
    <property type="entry name" value="PRDM2_PR"/>
    <property type="match status" value="1"/>
</dbReference>
<dbReference type="InterPro" id="IPR052717">
    <property type="entry name" value="Vacuolar_transposase_reg"/>
</dbReference>
<dbReference type="GO" id="GO:0005634">
    <property type="term" value="C:nucleus"/>
    <property type="evidence" value="ECO:0007669"/>
    <property type="project" value="UniProtKB-SubCell"/>
</dbReference>
<name>A0A9Q0EX82_9TELE</name>
<dbReference type="InterPro" id="IPR003656">
    <property type="entry name" value="Znf_BED"/>
</dbReference>
<feature type="compositionally biased region" description="Acidic residues" evidence="8">
    <location>
        <begin position="518"/>
        <end position="527"/>
    </location>
</feature>
<gene>
    <name evidence="11" type="ORF">NHX12_017817</name>
</gene>
<organism evidence="11 12">
    <name type="scientific">Muraenolepis orangiensis</name>
    <name type="common">Patagonian moray cod</name>
    <dbReference type="NCBI Taxonomy" id="630683"/>
    <lineage>
        <taxon>Eukaryota</taxon>
        <taxon>Metazoa</taxon>
        <taxon>Chordata</taxon>
        <taxon>Craniata</taxon>
        <taxon>Vertebrata</taxon>
        <taxon>Euteleostomi</taxon>
        <taxon>Actinopterygii</taxon>
        <taxon>Neopterygii</taxon>
        <taxon>Teleostei</taxon>
        <taxon>Neoteleostei</taxon>
        <taxon>Acanthomorphata</taxon>
        <taxon>Zeiogadaria</taxon>
        <taxon>Gadariae</taxon>
        <taxon>Gadiformes</taxon>
        <taxon>Muraenolepidoidei</taxon>
        <taxon>Muraenolepididae</taxon>
        <taxon>Muraenolepis</taxon>
    </lineage>
</organism>
<dbReference type="InterPro" id="IPR001214">
    <property type="entry name" value="SET_dom"/>
</dbReference>
<comment type="subcellular location">
    <subcellularLocation>
        <location evidence="1">Nucleus</location>
    </subcellularLocation>
</comment>
<evidence type="ECO:0000256" key="2">
    <source>
        <dbReference type="ARBA" id="ARBA00022723"/>
    </source>
</evidence>
<dbReference type="PROSITE" id="PS50808">
    <property type="entry name" value="ZF_BED"/>
    <property type="match status" value="1"/>
</dbReference>
<dbReference type="Proteomes" id="UP001148018">
    <property type="component" value="Unassembled WGS sequence"/>
</dbReference>
<dbReference type="GO" id="GO:0006357">
    <property type="term" value="P:regulation of transcription by RNA polymerase II"/>
    <property type="evidence" value="ECO:0007669"/>
    <property type="project" value="TreeGrafter"/>
</dbReference>
<evidence type="ECO:0000256" key="7">
    <source>
        <dbReference type="PROSITE-ProRule" id="PRU00027"/>
    </source>
</evidence>
<reference evidence="11" key="1">
    <citation type="submission" date="2022-07" db="EMBL/GenBank/DDBJ databases">
        <title>Chromosome-level genome of Muraenolepis orangiensis.</title>
        <authorList>
            <person name="Kim J."/>
        </authorList>
    </citation>
    <scope>NUCLEOTIDE SEQUENCE</scope>
    <source>
        <strain evidence="11">KU_S4_2022</strain>
        <tissue evidence="11">Muscle</tissue>
    </source>
</reference>
<evidence type="ECO:0000259" key="9">
    <source>
        <dbReference type="PROSITE" id="PS50280"/>
    </source>
</evidence>
<dbReference type="SUPFAM" id="SSF53098">
    <property type="entry name" value="Ribonuclease H-like"/>
    <property type="match status" value="1"/>
</dbReference>
<feature type="domain" description="BED-type" evidence="10">
    <location>
        <begin position="8"/>
        <end position="67"/>
    </location>
</feature>
<dbReference type="Gene3D" id="2.170.270.10">
    <property type="entry name" value="SET domain"/>
    <property type="match status" value="1"/>
</dbReference>
<feature type="region of interest" description="Disordered" evidence="8">
    <location>
        <begin position="472"/>
        <end position="543"/>
    </location>
</feature>
<dbReference type="GO" id="GO:0046983">
    <property type="term" value="F:protein dimerization activity"/>
    <property type="evidence" value="ECO:0007669"/>
    <property type="project" value="InterPro"/>
</dbReference>